<dbReference type="SUPFAM" id="SSF46955">
    <property type="entry name" value="Putative DNA-binding domain"/>
    <property type="match status" value="1"/>
</dbReference>
<dbReference type="RefSeq" id="WP_015757898.1">
    <property type="nucleotide sequence ID" value="NC_013216.1"/>
</dbReference>
<evidence type="ECO:0000259" key="2">
    <source>
        <dbReference type="Pfam" id="PF13411"/>
    </source>
</evidence>
<feature type="domain" description="HTH merR-type" evidence="2">
    <location>
        <begin position="7"/>
        <end position="74"/>
    </location>
</feature>
<dbReference type="GO" id="GO:0006355">
    <property type="term" value="P:regulation of DNA-templated transcription"/>
    <property type="evidence" value="ECO:0007669"/>
    <property type="project" value="InterPro"/>
</dbReference>
<dbReference type="Proteomes" id="UP000002217">
    <property type="component" value="Chromosome"/>
</dbReference>
<gene>
    <name evidence="3" type="ordered locus">Dtox_2386</name>
</gene>
<dbReference type="KEGG" id="dae:Dtox_2386"/>
<dbReference type="Gene3D" id="1.10.1660.10">
    <property type="match status" value="1"/>
</dbReference>
<reference evidence="3 4" key="1">
    <citation type="journal article" date="2009" name="Stand. Genomic Sci.">
        <title>Complete genome sequence of Desulfotomaculum acetoxidans type strain (5575).</title>
        <authorList>
            <person name="Spring S."/>
            <person name="Lapidus A."/>
            <person name="Schroder M."/>
            <person name="Gleim D."/>
            <person name="Sims D."/>
            <person name="Meincke L."/>
            <person name="Glavina Del Rio T."/>
            <person name="Tice H."/>
            <person name="Copeland A."/>
            <person name="Cheng J.F."/>
            <person name="Lucas S."/>
            <person name="Chen F."/>
            <person name="Nolan M."/>
            <person name="Bruce D."/>
            <person name="Goodwin L."/>
            <person name="Pitluck S."/>
            <person name="Ivanova N."/>
            <person name="Mavromatis K."/>
            <person name="Mikhailova N."/>
            <person name="Pati A."/>
            <person name="Chen A."/>
            <person name="Palaniappan K."/>
            <person name="Land M."/>
            <person name="Hauser L."/>
            <person name="Chang Y.J."/>
            <person name="Jeffries C.D."/>
            <person name="Chain P."/>
            <person name="Saunders E."/>
            <person name="Brettin T."/>
            <person name="Detter J.C."/>
            <person name="Goker M."/>
            <person name="Bristow J."/>
            <person name="Eisen J.A."/>
            <person name="Markowitz V."/>
            <person name="Hugenholtz P."/>
            <person name="Kyrpides N.C."/>
            <person name="Klenk H.P."/>
            <person name="Han C."/>
        </authorList>
    </citation>
    <scope>NUCLEOTIDE SEQUENCE [LARGE SCALE GENOMIC DNA]</scope>
    <source>
        <strain evidence="4">ATCC 49208 / DSM 771 / VKM B-1644</strain>
    </source>
</reference>
<sequence>MEEKWLTLTQVAEEAGLSEITVKRYANLYDRYLQYRIFGRYKRYTPETVNLMIHISSLDQNGLTINEISEKLKNDYSAFMAVGNAKSYRVLVPLMILVNLLELLVKAMRQITVAFEYISAQEEELNKLREELKQMRRRLEKAEAFQKNTDKELSNKSSQSWWKRVFSK</sequence>
<organism evidence="3 4">
    <name type="scientific">Desulfofarcimen acetoxidans (strain ATCC 49208 / DSM 771 / KCTC 5769 / VKM B-1644 / 5575)</name>
    <name type="common">Desulfotomaculum acetoxidans</name>
    <dbReference type="NCBI Taxonomy" id="485916"/>
    <lineage>
        <taxon>Bacteria</taxon>
        <taxon>Bacillati</taxon>
        <taxon>Bacillota</taxon>
        <taxon>Clostridia</taxon>
        <taxon>Eubacteriales</taxon>
        <taxon>Peptococcaceae</taxon>
        <taxon>Desulfofarcimen</taxon>
    </lineage>
</organism>
<evidence type="ECO:0000313" key="3">
    <source>
        <dbReference type="EMBL" id="ACV63197.1"/>
    </source>
</evidence>
<evidence type="ECO:0000313" key="4">
    <source>
        <dbReference type="Proteomes" id="UP000002217"/>
    </source>
</evidence>
<dbReference type="InterPro" id="IPR009061">
    <property type="entry name" value="DNA-bd_dom_put_sf"/>
</dbReference>
<dbReference type="AlphaFoldDB" id="C8W0E2"/>
<protein>
    <submittedName>
        <fullName evidence="3">Putative transcriptional regulator, MerR family</fullName>
    </submittedName>
</protein>
<dbReference type="EMBL" id="CP001720">
    <property type="protein sequence ID" value="ACV63197.1"/>
    <property type="molecule type" value="Genomic_DNA"/>
</dbReference>
<evidence type="ECO:0000256" key="1">
    <source>
        <dbReference type="SAM" id="MobiDB-lite"/>
    </source>
</evidence>
<keyword evidence="4" id="KW-1185">Reference proteome</keyword>
<feature type="region of interest" description="Disordered" evidence="1">
    <location>
        <begin position="146"/>
        <end position="168"/>
    </location>
</feature>
<proteinExistence type="predicted"/>
<accession>C8W0E2</accession>
<dbReference type="OrthoDB" id="3180992at2"/>
<dbReference type="InterPro" id="IPR000551">
    <property type="entry name" value="MerR-type_HTH_dom"/>
</dbReference>
<dbReference type="GO" id="GO:0003677">
    <property type="term" value="F:DNA binding"/>
    <property type="evidence" value="ECO:0007669"/>
    <property type="project" value="InterPro"/>
</dbReference>
<name>C8W0E2_DESAS</name>
<dbReference type="STRING" id="485916.Dtox_2386"/>
<dbReference type="Pfam" id="PF13411">
    <property type="entry name" value="MerR_1"/>
    <property type="match status" value="1"/>
</dbReference>
<dbReference type="eggNOG" id="COG0789">
    <property type="taxonomic scope" value="Bacteria"/>
</dbReference>
<dbReference type="HOGENOM" id="CLU_1583833_0_0_9"/>